<feature type="transmembrane region" description="Helical" evidence="2">
    <location>
        <begin position="12"/>
        <end position="35"/>
    </location>
</feature>
<keyword evidence="2" id="KW-0812">Transmembrane</keyword>
<keyword evidence="4" id="KW-1185">Reference proteome</keyword>
<dbReference type="RefSeq" id="WP_071387567.1">
    <property type="nucleotide sequence ID" value="NZ_LBDA02000052.1"/>
</dbReference>
<reference evidence="3" key="1">
    <citation type="submission" date="2016-10" db="EMBL/GenBank/DDBJ databases">
        <title>Genome sequence of Streptomyces malaysiense MUSC 136.</title>
        <authorList>
            <person name="Lee L.-H."/>
            <person name="Ser H.-L."/>
        </authorList>
    </citation>
    <scope>NUCLEOTIDE SEQUENCE [LARGE SCALE GENOMIC DNA]</scope>
    <source>
        <strain evidence="3">MUSC 136</strain>
    </source>
</reference>
<dbReference type="EMBL" id="LBDA02000052">
    <property type="protein sequence ID" value="OIK25474.1"/>
    <property type="molecule type" value="Genomic_DNA"/>
</dbReference>
<name>A0A1J4PXP9_9ACTN</name>
<evidence type="ECO:0000313" key="4">
    <source>
        <dbReference type="Proteomes" id="UP000034838"/>
    </source>
</evidence>
<dbReference type="AlphaFoldDB" id="A0A1J4PXP9"/>
<protein>
    <submittedName>
        <fullName evidence="3">Uncharacterized protein</fullName>
    </submittedName>
</protein>
<dbReference type="Proteomes" id="UP000034838">
    <property type="component" value="Unassembled WGS sequence"/>
</dbReference>
<keyword evidence="2" id="KW-0472">Membrane</keyword>
<feature type="transmembrane region" description="Helical" evidence="2">
    <location>
        <begin position="41"/>
        <end position="64"/>
    </location>
</feature>
<feature type="region of interest" description="Disordered" evidence="1">
    <location>
        <begin position="141"/>
        <end position="161"/>
    </location>
</feature>
<accession>A0A1J4PXP9</accession>
<evidence type="ECO:0000313" key="3">
    <source>
        <dbReference type="EMBL" id="OIK25474.1"/>
    </source>
</evidence>
<sequence length="161" mass="16520">MSKKAPGAPPPFVLWREVLTAYAMPAVTAGLGGVVAHQPQLAVAAPTTIGGTSAVVAAALGAVLRRRVRSRPTRTPRALAAAGTGLAAAALALLPGLAAAHWLPLVPVLGDSPWPRRLPIDLPVSSAIAATITTWRWRGSRPDLGAGRPLDPSLRPEGHTP</sequence>
<keyword evidence="2" id="KW-1133">Transmembrane helix</keyword>
<feature type="transmembrane region" description="Helical" evidence="2">
    <location>
        <begin position="76"/>
        <end position="98"/>
    </location>
</feature>
<gene>
    <name evidence="3" type="ORF">VT52_021630</name>
</gene>
<proteinExistence type="predicted"/>
<organism evidence="3 4">
    <name type="scientific">Streptomyces malaysiense</name>
    <dbReference type="NCBI Taxonomy" id="1428626"/>
    <lineage>
        <taxon>Bacteria</taxon>
        <taxon>Bacillati</taxon>
        <taxon>Actinomycetota</taxon>
        <taxon>Actinomycetes</taxon>
        <taxon>Kitasatosporales</taxon>
        <taxon>Streptomycetaceae</taxon>
        <taxon>Streptomyces</taxon>
    </lineage>
</organism>
<evidence type="ECO:0000256" key="2">
    <source>
        <dbReference type="SAM" id="Phobius"/>
    </source>
</evidence>
<evidence type="ECO:0000256" key="1">
    <source>
        <dbReference type="SAM" id="MobiDB-lite"/>
    </source>
</evidence>
<comment type="caution">
    <text evidence="3">The sequence shown here is derived from an EMBL/GenBank/DDBJ whole genome shotgun (WGS) entry which is preliminary data.</text>
</comment>
<dbReference type="OrthoDB" id="2643490at2"/>